<protein>
    <submittedName>
        <fullName evidence="1">Uncharacterized protein</fullName>
    </submittedName>
</protein>
<sequence>MTELSKYKLDDLPHVPAILAPLPSPAPTHRPRFMTPERINHDLTNQPLNYSSGGSGCPQVPNFIGSWCAAAAFSGTCLQCYSESEVSKMGIKESLYYLEADKIIRTTYDDPGRSQECRNTSEICQFGGIPKMIQRYQEAA</sequence>
<evidence type="ECO:0000313" key="2">
    <source>
        <dbReference type="Proteomes" id="UP000054563"/>
    </source>
</evidence>
<dbReference type="AlphaFoldDB" id="A0A0J8RSH5"/>
<dbReference type="VEuPathDB" id="FungiDB:CIHG_04837"/>
<dbReference type="Proteomes" id="UP000054563">
    <property type="component" value="Unassembled WGS sequence"/>
</dbReference>
<organism evidence="1 2">
    <name type="scientific">Coccidioides immitis H538.4</name>
    <dbReference type="NCBI Taxonomy" id="396776"/>
    <lineage>
        <taxon>Eukaryota</taxon>
        <taxon>Fungi</taxon>
        <taxon>Dikarya</taxon>
        <taxon>Ascomycota</taxon>
        <taxon>Pezizomycotina</taxon>
        <taxon>Eurotiomycetes</taxon>
        <taxon>Eurotiomycetidae</taxon>
        <taxon>Onygenales</taxon>
        <taxon>Onygenaceae</taxon>
        <taxon>Coccidioides</taxon>
    </lineage>
</organism>
<proteinExistence type="predicted"/>
<evidence type="ECO:0000313" key="1">
    <source>
        <dbReference type="EMBL" id="KMU86899.1"/>
    </source>
</evidence>
<accession>A0A0J8RSH5</accession>
<reference evidence="2" key="1">
    <citation type="journal article" date="2010" name="Genome Res.">
        <title>Population genomic sequencing of Coccidioides fungi reveals recent hybridization and transposon control.</title>
        <authorList>
            <person name="Neafsey D.E."/>
            <person name="Barker B.M."/>
            <person name="Sharpton T.J."/>
            <person name="Stajich J.E."/>
            <person name="Park D.J."/>
            <person name="Whiston E."/>
            <person name="Hung C.-Y."/>
            <person name="McMahan C."/>
            <person name="White J."/>
            <person name="Sykes S."/>
            <person name="Heiman D."/>
            <person name="Young S."/>
            <person name="Zeng Q."/>
            <person name="Abouelleil A."/>
            <person name="Aftuck L."/>
            <person name="Bessette D."/>
            <person name="Brown A."/>
            <person name="FitzGerald M."/>
            <person name="Lui A."/>
            <person name="Macdonald J.P."/>
            <person name="Priest M."/>
            <person name="Orbach M.J."/>
            <person name="Galgiani J.N."/>
            <person name="Kirkland T.N."/>
            <person name="Cole G.T."/>
            <person name="Birren B.W."/>
            <person name="Henn M.R."/>
            <person name="Taylor J.W."/>
            <person name="Rounsley S.D."/>
        </authorList>
    </citation>
    <scope>NUCLEOTIDE SEQUENCE [LARGE SCALE GENOMIC DNA]</scope>
    <source>
        <strain evidence="2">H538.4</strain>
    </source>
</reference>
<name>A0A0J8RSH5_COCIT</name>
<gene>
    <name evidence="1" type="ORF">CIHG_04837</name>
</gene>
<dbReference type="EMBL" id="DS016995">
    <property type="protein sequence ID" value="KMU86899.1"/>
    <property type="molecule type" value="Genomic_DNA"/>
</dbReference>